<organism evidence="3">
    <name type="scientific">Pyrodinium bahamense</name>
    <dbReference type="NCBI Taxonomy" id="73915"/>
    <lineage>
        <taxon>Eukaryota</taxon>
        <taxon>Sar</taxon>
        <taxon>Alveolata</taxon>
        <taxon>Dinophyceae</taxon>
        <taxon>Gonyaulacales</taxon>
        <taxon>Pyrocystaceae</taxon>
        <taxon>Pyrodinium</taxon>
    </lineage>
</organism>
<dbReference type="InterPro" id="IPR036055">
    <property type="entry name" value="LDL_receptor-like_sf"/>
</dbReference>
<dbReference type="SMART" id="SM00192">
    <property type="entry name" value="LDLa"/>
    <property type="match status" value="1"/>
</dbReference>
<dbReference type="CDD" id="cd00112">
    <property type="entry name" value="LDLa"/>
    <property type="match status" value="1"/>
</dbReference>
<evidence type="ECO:0000313" key="3">
    <source>
        <dbReference type="EMBL" id="CAD8347812.1"/>
    </source>
</evidence>
<keyword evidence="2" id="KW-0472">Membrane</keyword>
<proteinExistence type="predicted"/>
<keyword evidence="2" id="KW-0812">Transmembrane</keyword>
<keyword evidence="1" id="KW-1015">Disulfide bond</keyword>
<dbReference type="PROSITE" id="PS50068">
    <property type="entry name" value="LDLRA_2"/>
    <property type="match status" value="1"/>
</dbReference>
<accession>A0A7S0FA53</accession>
<dbReference type="Pfam" id="PF00057">
    <property type="entry name" value="Ldl_recept_a"/>
    <property type="match status" value="1"/>
</dbReference>
<gene>
    <name evidence="3" type="ORF">PBAH0796_LOCUS3551</name>
</gene>
<feature type="transmembrane region" description="Helical" evidence="2">
    <location>
        <begin position="36"/>
        <end position="54"/>
    </location>
</feature>
<keyword evidence="2" id="KW-1133">Transmembrane helix</keyword>
<sequence length="289" mass="31855">MADGDDNEALVPHSHAVLGLKVADAEEAETVKQMSFAVLGLVVLLPMLFVVHAIHHGHLWHAVGHVLIAAVLPAAGYVAISQRSTKAAWAFHLMTVIVAVFHAVMLIVVFLHVVHLMEMGAEGSAEAVPCLKMARPCEASVAQKTRPMNFSPDHRFWRCHHGFCIEGASHCDGQVNCFDHSDELGCIDETALAGVHAGVPTIAPMKAGKEMEDCVMLRNAQEKAPRLKWWWLLISVLLWVLCWFAAYHSLEFYVQLRVRGLSARVDRSTADATVFDRAEADRRADEVAE</sequence>
<feature type="transmembrane region" description="Helical" evidence="2">
    <location>
        <begin position="229"/>
        <end position="250"/>
    </location>
</feature>
<reference evidence="3" key="1">
    <citation type="submission" date="2021-01" db="EMBL/GenBank/DDBJ databases">
        <authorList>
            <person name="Corre E."/>
            <person name="Pelletier E."/>
            <person name="Niang G."/>
            <person name="Scheremetjew M."/>
            <person name="Finn R."/>
            <person name="Kale V."/>
            <person name="Holt S."/>
            <person name="Cochrane G."/>
            <person name="Meng A."/>
            <person name="Brown T."/>
            <person name="Cohen L."/>
        </authorList>
    </citation>
    <scope>NUCLEOTIDE SEQUENCE</scope>
    <source>
        <strain evidence="3">Pbaha01</strain>
    </source>
</reference>
<dbReference type="EMBL" id="HBEG01005984">
    <property type="protein sequence ID" value="CAD8347812.1"/>
    <property type="molecule type" value="Transcribed_RNA"/>
</dbReference>
<feature type="transmembrane region" description="Helical" evidence="2">
    <location>
        <begin position="87"/>
        <end position="114"/>
    </location>
</feature>
<name>A0A7S0FA53_9DINO</name>
<dbReference type="SUPFAM" id="SSF57424">
    <property type="entry name" value="LDL receptor-like module"/>
    <property type="match status" value="1"/>
</dbReference>
<feature type="transmembrane region" description="Helical" evidence="2">
    <location>
        <begin position="60"/>
        <end position="80"/>
    </location>
</feature>
<evidence type="ECO:0000256" key="2">
    <source>
        <dbReference type="SAM" id="Phobius"/>
    </source>
</evidence>
<evidence type="ECO:0000256" key="1">
    <source>
        <dbReference type="ARBA" id="ARBA00023157"/>
    </source>
</evidence>
<protein>
    <submittedName>
        <fullName evidence="3">Uncharacterized protein</fullName>
    </submittedName>
</protein>
<dbReference type="InterPro" id="IPR002172">
    <property type="entry name" value="LDrepeatLR_classA_rpt"/>
</dbReference>
<dbReference type="AlphaFoldDB" id="A0A7S0FA53"/>
<dbReference type="Gene3D" id="4.10.400.10">
    <property type="entry name" value="Low-density Lipoprotein Receptor"/>
    <property type="match status" value="1"/>
</dbReference>